<proteinExistence type="predicted"/>
<dbReference type="Gramene" id="TraesARI2D03G01271400.1">
    <property type="protein sequence ID" value="TraesARI2D03G01271400.1.CDS1"/>
    <property type="gene ID" value="TraesARI2D03G01271400"/>
</dbReference>
<dbReference type="Gramene" id="TraesLDM2D03G01255990.1">
    <property type="protein sequence ID" value="TraesLDM2D03G01255990.1.CDS1"/>
    <property type="gene ID" value="TraesLDM2D03G01255990"/>
</dbReference>
<dbReference type="PANTHER" id="PTHR10334">
    <property type="entry name" value="CYSTEINE-RICH SECRETORY PROTEIN-RELATED"/>
    <property type="match status" value="1"/>
</dbReference>
<dbReference type="Gramene" id="TraesJUL2D03G01262820.1">
    <property type="protein sequence ID" value="TraesJUL2D03G01262820.1.CDS1"/>
    <property type="gene ID" value="TraesJUL2D03G01262820"/>
</dbReference>
<dbReference type="InterPro" id="IPR014044">
    <property type="entry name" value="CAP_dom"/>
</dbReference>
<dbReference type="Gramene" id="TraesPARA_EIv1.0_0731430.1">
    <property type="protein sequence ID" value="TraesPARA_EIv1.0_0731430.1.CDS1"/>
    <property type="gene ID" value="TraesPARA_EIv1.0_0731430"/>
</dbReference>
<evidence type="ECO:0000313" key="3">
    <source>
        <dbReference type="EnsemblPlants" id="TraesCS2D02G437400.1.cds1"/>
    </source>
</evidence>
<dbReference type="FunFam" id="3.40.33.10:FF:000004">
    <property type="entry name" value="CAP, cysteine-rich secretory protein, antigen 5"/>
    <property type="match status" value="1"/>
</dbReference>
<dbReference type="SUPFAM" id="SSF55797">
    <property type="entry name" value="PR-1-like"/>
    <property type="match status" value="1"/>
</dbReference>
<dbReference type="STRING" id="4565.A0A3B6DJ74"/>
<dbReference type="OMA" id="RANTCAP"/>
<dbReference type="Pfam" id="PF00188">
    <property type="entry name" value="CAP"/>
    <property type="match status" value="1"/>
</dbReference>
<evidence type="ECO:0000256" key="1">
    <source>
        <dbReference type="SAM" id="SignalP"/>
    </source>
</evidence>
<organism evidence="3">
    <name type="scientific">Triticum aestivum</name>
    <name type="common">Wheat</name>
    <dbReference type="NCBI Taxonomy" id="4565"/>
    <lineage>
        <taxon>Eukaryota</taxon>
        <taxon>Viridiplantae</taxon>
        <taxon>Streptophyta</taxon>
        <taxon>Embryophyta</taxon>
        <taxon>Tracheophyta</taxon>
        <taxon>Spermatophyta</taxon>
        <taxon>Magnoliopsida</taxon>
        <taxon>Liliopsida</taxon>
        <taxon>Poales</taxon>
        <taxon>Poaceae</taxon>
        <taxon>BOP clade</taxon>
        <taxon>Pooideae</taxon>
        <taxon>Triticodae</taxon>
        <taxon>Triticeae</taxon>
        <taxon>Triticinae</taxon>
        <taxon>Triticum</taxon>
    </lineage>
</organism>
<dbReference type="Gramene" id="TraesCS2D02G437400.1">
    <property type="protein sequence ID" value="TraesCS2D02G437400.1.cds1"/>
    <property type="gene ID" value="TraesCS2D02G437400"/>
</dbReference>
<evidence type="ECO:0000259" key="2">
    <source>
        <dbReference type="SMART" id="SM00198"/>
    </source>
</evidence>
<dbReference type="Gramene" id="TraesSTA2D03G01243820.1">
    <property type="protein sequence ID" value="TraesSTA2D03G01243820.1.CDS1"/>
    <property type="gene ID" value="TraesSTA2D03G01243820"/>
</dbReference>
<dbReference type="AlphaFoldDB" id="A0A3B6DJ74"/>
<feature type="domain" description="SCP" evidence="2">
    <location>
        <begin position="45"/>
        <end position="181"/>
    </location>
</feature>
<dbReference type="InterPro" id="IPR035940">
    <property type="entry name" value="CAP_sf"/>
</dbReference>
<feature type="signal peptide" evidence="1">
    <location>
        <begin position="1"/>
        <end position="27"/>
    </location>
</feature>
<dbReference type="Gramene" id="TraesCAD_scaffold_029479_01G000100.1">
    <property type="protein sequence ID" value="TraesCAD_scaffold_029479_01G000100.1"/>
    <property type="gene ID" value="TraesCAD_scaffold_029479_01G000100"/>
</dbReference>
<dbReference type="InterPro" id="IPR001283">
    <property type="entry name" value="CRISP-related"/>
</dbReference>
<evidence type="ECO:0000313" key="4">
    <source>
        <dbReference type="Proteomes" id="UP000019116"/>
    </source>
</evidence>
<protein>
    <recommendedName>
        <fullName evidence="2">SCP domain-containing protein</fullName>
    </recommendedName>
</protein>
<dbReference type="Gramene" id="TraesSYM2D03G01270640.1">
    <property type="protein sequence ID" value="TraesSYM2D03G01270640.1.CDS1"/>
    <property type="gene ID" value="TraesSYM2D03G01270640"/>
</dbReference>
<dbReference type="GeneID" id="123055910"/>
<gene>
    <name evidence="3" type="primary">LOC123055910</name>
</gene>
<sequence>MRQKTMSPFVCVAILFLALVSPSPAAASIPGTSNNGAAVAAPSVPTVTQFLQAHNDARREVGVAPLTWNSTLEQDAERYAGRLGIRCKLEPLKWDAPHIYGQNSYWGSGYNDGAAVTGSWVYERQSYDHRANTCAPGKVCGSYTQVVWNTTRELGCARRTCRSSRDTVAVCRYFPPGNYRGVPPY</sequence>
<feature type="chain" id="PRO_5043172846" description="SCP domain-containing protein" evidence="1">
    <location>
        <begin position="28"/>
        <end position="185"/>
    </location>
</feature>
<dbReference type="Gramene" id="TraesNOR2D03G01271500.1">
    <property type="protein sequence ID" value="TraesNOR2D03G01271500.1.CDS1"/>
    <property type="gene ID" value="TraesNOR2D03G01271500"/>
</dbReference>
<dbReference type="Gramene" id="TraesROB_scaffold_031895_01G000100.1">
    <property type="protein sequence ID" value="TraesROB_scaffold_031895_01G000100.1"/>
    <property type="gene ID" value="TraesROB_scaffold_031895_01G000100"/>
</dbReference>
<name>A0A3B6DJ74_WHEAT</name>
<dbReference type="SMR" id="A0A3B6DJ74"/>
<dbReference type="EnsemblPlants" id="TraesCS2D02G437400.1">
    <property type="protein sequence ID" value="TraesCS2D02G437400.1.cds1"/>
    <property type="gene ID" value="TraesCS2D02G437400"/>
</dbReference>
<dbReference type="OrthoDB" id="43654at2759"/>
<dbReference type="Gramene" id="TraesKAR2D01G0396250.1">
    <property type="protein sequence ID" value="cds.TraesKAR2D01G0396250.1"/>
    <property type="gene ID" value="TraesKAR2D01G0396250"/>
</dbReference>
<dbReference type="PRINTS" id="PR00837">
    <property type="entry name" value="V5TPXLIKE"/>
</dbReference>
<dbReference type="GO" id="GO:0005615">
    <property type="term" value="C:extracellular space"/>
    <property type="evidence" value="ECO:0000318"/>
    <property type="project" value="GO_Central"/>
</dbReference>
<dbReference type="Gramene" id="TraesCS2D03G0982100.1">
    <property type="protein sequence ID" value="TraesCS2D03G0982100.1.CDS1"/>
    <property type="gene ID" value="TraesCS2D03G0982100"/>
</dbReference>
<reference evidence="3" key="2">
    <citation type="submission" date="2018-10" db="UniProtKB">
        <authorList>
            <consortium name="EnsemblPlants"/>
        </authorList>
    </citation>
    <scope>IDENTIFICATION</scope>
</reference>
<reference evidence="3" key="1">
    <citation type="submission" date="2018-08" db="EMBL/GenBank/DDBJ databases">
        <authorList>
            <person name="Rossello M."/>
        </authorList>
    </citation>
    <scope>NUCLEOTIDE SEQUENCE [LARGE SCALE GENOMIC DNA]</scope>
    <source>
        <strain evidence="3">cv. Chinese Spring</strain>
    </source>
</reference>
<dbReference type="SMART" id="SM00198">
    <property type="entry name" value="SCP"/>
    <property type="match status" value="1"/>
</dbReference>
<dbReference type="RefSeq" id="XP_044335657.1">
    <property type="nucleotide sequence ID" value="XM_044479722.1"/>
</dbReference>
<keyword evidence="4" id="KW-1185">Reference proteome</keyword>
<dbReference type="Gene3D" id="3.40.33.10">
    <property type="entry name" value="CAP"/>
    <property type="match status" value="1"/>
</dbReference>
<accession>A0A3B6DJ74</accession>
<dbReference type="Proteomes" id="UP000019116">
    <property type="component" value="Chromosome 2D"/>
</dbReference>
<dbReference type="Gramene" id="TraesWEE_scaffold_033272_01G000100.1">
    <property type="protein sequence ID" value="TraesWEE_scaffold_033272_01G000100.1"/>
    <property type="gene ID" value="TraesWEE_scaffold_033272_01G000100"/>
</dbReference>
<dbReference type="Gramene" id="TraesCLE_scaffold_038866_01G000100.1">
    <property type="protein sequence ID" value="TraesCLE_scaffold_038866_01G000100.1"/>
    <property type="gene ID" value="TraesCLE_scaffold_038866_01G000100"/>
</dbReference>
<keyword evidence="1" id="KW-0732">Signal</keyword>